<protein>
    <submittedName>
        <fullName evidence="1">Uncharacterized protein</fullName>
    </submittedName>
</protein>
<dbReference type="AlphaFoldDB" id="A0A7V2F379"/>
<dbReference type="Gene3D" id="3.40.50.1820">
    <property type="entry name" value="alpha/beta hydrolase"/>
    <property type="match status" value="1"/>
</dbReference>
<sequence>MSGGIDQNWILVPQGVTDFSFMAGWGMQNQIENLDIALSVARWTRLITGGGPGKMLLLGYSSGAATGYSYVNWETQKEEKYRNVRGYIPVDMAFKAGDPAQMATACYFAGAKQTAYDGGTYGDPVFFAPLGYMAMVDPDGGSPVVPGFTNYQVAMVYGAATFMLAPLTPTYHFLAGTYGDDGLPDGFQFNT</sequence>
<dbReference type="EMBL" id="DSEC01000278">
    <property type="protein sequence ID" value="HER43595.1"/>
    <property type="molecule type" value="Genomic_DNA"/>
</dbReference>
<feature type="non-terminal residue" evidence="1">
    <location>
        <position position="191"/>
    </location>
</feature>
<dbReference type="Proteomes" id="UP000886069">
    <property type="component" value="Unassembled WGS sequence"/>
</dbReference>
<comment type="caution">
    <text evidence="1">The sequence shown here is derived from an EMBL/GenBank/DDBJ whole genome shotgun (WGS) entry which is preliminary data.</text>
</comment>
<name>A0A7V2F379_UNCEI</name>
<gene>
    <name evidence="1" type="ORF">ENO08_03960</name>
</gene>
<organism evidence="1">
    <name type="scientific">Eiseniibacteriota bacterium</name>
    <dbReference type="NCBI Taxonomy" id="2212470"/>
    <lineage>
        <taxon>Bacteria</taxon>
        <taxon>Candidatus Eiseniibacteriota</taxon>
    </lineage>
</organism>
<dbReference type="InterPro" id="IPR029058">
    <property type="entry name" value="AB_hydrolase_fold"/>
</dbReference>
<accession>A0A7V2F379</accession>
<reference evidence="1" key="1">
    <citation type="journal article" date="2020" name="mSystems">
        <title>Genome- and Community-Level Interaction Insights into Carbon Utilization and Element Cycling Functions of Hydrothermarchaeota in Hydrothermal Sediment.</title>
        <authorList>
            <person name="Zhou Z."/>
            <person name="Liu Y."/>
            <person name="Xu W."/>
            <person name="Pan J."/>
            <person name="Luo Z.H."/>
            <person name="Li M."/>
        </authorList>
    </citation>
    <scope>NUCLEOTIDE SEQUENCE [LARGE SCALE GENOMIC DNA]</scope>
    <source>
        <strain evidence="1">SpSt-1233</strain>
    </source>
</reference>
<evidence type="ECO:0000313" key="1">
    <source>
        <dbReference type="EMBL" id="HER43595.1"/>
    </source>
</evidence>
<proteinExistence type="predicted"/>